<dbReference type="AlphaFoldDB" id="A0A3L7AIW5"/>
<dbReference type="InterPro" id="IPR036388">
    <property type="entry name" value="WH-like_DNA-bd_sf"/>
</dbReference>
<evidence type="ECO:0000256" key="4">
    <source>
        <dbReference type="ARBA" id="ARBA00023163"/>
    </source>
</evidence>
<evidence type="ECO:0000256" key="1">
    <source>
        <dbReference type="ARBA" id="ARBA00009437"/>
    </source>
</evidence>
<dbReference type="GO" id="GO:0003700">
    <property type="term" value="F:DNA-binding transcription factor activity"/>
    <property type="evidence" value="ECO:0007669"/>
    <property type="project" value="InterPro"/>
</dbReference>
<dbReference type="PANTHER" id="PTHR30346">
    <property type="entry name" value="TRANSCRIPTIONAL DUAL REGULATOR HCAR-RELATED"/>
    <property type="match status" value="1"/>
</dbReference>
<keyword evidence="5" id="KW-0175">Coiled coil</keyword>
<dbReference type="PRINTS" id="PR00039">
    <property type="entry name" value="HTHLYSR"/>
</dbReference>
<dbReference type="SUPFAM" id="SSF46785">
    <property type="entry name" value="Winged helix' DNA-binding domain"/>
    <property type="match status" value="1"/>
</dbReference>
<protein>
    <submittedName>
        <fullName evidence="7">LysR family transcriptional regulator</fullName>
    </submittedName>
</protein>
<dbReference type="Pfam" id="PF00126">
    <property type="entry name" value="HTH_1"/>
    <property type="match status" value="1"/>
</dbReference>
<sequence length="304" mass="33308">MDLRQFRQFIAVAEERSFRRAAERLHMAQPPLTTAIQRIEEEVGAPLIERTNRITCLTQAGEVFLEEARRTVQQAERAVQAARRAANGLRGSLRVSFVPSAARDILPPFLRRFREAYPDVELQLREQMTAQQVRSLNQDETDVGFVIPPIEAEDGLTIRPLTKSEMIAALPEGHRLCGLGQVALSQLKQEAWVCIPPREGPGLHRSIRDACSAAGFAPLIMQEAQQMDTIISLVAGGMGVALVTKSSATVDRKGVVFCPLTGKGSPVTYELALAFGRRTPVLDAFLAMTDSHWPQPLPGAPGPA</sequence>
<dbReference type="CDD" id="cd08414">
    <property type="entry name" value="PBP2_LTTR_aromatics_like"/>
    <property type="match status" value="1"/>
</dbReference>
<dbReference type="PANTHER" id="PTHR30346:SF0">
    <property type="entry name" value="HCA OPERON TRANSCRIPTIONAL ACTIVATOR HCAR"/>
    <property type="match status" value="1"/>
</dbReference>
<evidence type="ECO:0000256" key="2">
    <source>
        <dbReference type="ARBA" id="ARBA00023015"/>
    </source>
</evidence>
<dbReference type="Gene3D" id="3.40.190.10">
    <property type="entry name" value="Periplasmic binding protein-like II"/>
    <property type="match status" value="2"/>
</dbReference>
<evidence type="ECO:0000259" key="6">
    <source>
        <dbReference type="PROSITE" id="PS50931"/>
    </source>
</evidence>
<dbReference type="EMBL" id="RCTF01000003">
    <property type="protein sequence ID" value="RLP80443.1"/>
    <property type="molecule type" value="Genomic_DNA"/>
</dbReference>
<proteinExistence type="inferred from homology"/>
<keyword evidence="3" id="KW-0238">DNA-binding</keyword>
<dbReference type="PROSITE" id="PS50931">
    <property type="entry name" value="HTH_LYSR"/>
    <property type="match status" value="1"/>
</dbReference>
<comment type="caution">
    <text evidence="7">The sequence shown here is derived from an EMBL/GenBank/DDBJ whole genome shotgun (WGS) entry which is preliminary data.</text>
</comment>
<dbReference type="InterPro" id="IPR000847">
    <property type="entry name" value="LysR_HTH_N"/>
</dbReference>
<evidence type="ECO:0000256" key="5">
    <source>
        <dbReference type="SAM" id="Coils"/>
    </source>
</evidence>
<dbReference type="OrthoDB" id="9791253at2"/>
<feature type="domain" description="HTH lysR-type" evidence="6">
    <location>
        <begin position="1"/>
        <end position="58"/>
    </location>
</feature>
<dbReference type="Gene3D" id="1.10.10.10">
    <property type="entry name" value="Winged helix-like DNA-binding domain superfamily/Winged helix DNA-binding domain"/>
    <property type="match status" value="1"/>
</dbReference>
<dbReference type="GO" id="GO:0032993">
    <property type="term" value="C:protein-DNA complex"/>
    <property type="evidence" value="ECO:0007669"/>
    <property type="project" value="TreeGrafter"/>
</dbReference>
<evidence type="ECO:0000256" key="3">
    <source>
        <dbReference type="ARBA" id="ARBA00023125"/>
    </source>
</evidence>
<keyword evidence="4" id="KW-0804">Transcription</keyword>
<dbReference type="Proteomes" id="UP000269692">
    <property type="component" value="Unassembled WGS sequence"/>
</dbReference>
<reference evidence="7 8" key="1">
    <citation type="submission" date="2018-10" db="EMBL/GenBank/DDBJ databases">
        <title>Xanthobacter tagetidis genome sequencing and assembly.</title>
        <authorList>
            <person name="Maclea K.S."/>
            <person name="Goen A.E."/>
            <person name="Fatima S.A."/>
        </authorList>
    </citation>
    <scope>NUCLEOTIDE SEQUENCE [LARGE SCALE GENOMIC DNA]</scope>
    <source>
        <strain evidence="7 8">ATCC 700314</strain>
    </source>
</reference>
<dbReference type="InterPro" id="IPR005119">
    <property type="entry name" value="LysR_subst-bd"/>
</dbReference>
<name>A0A3L7AIW5_9HYPH</name>
<dbReference type="FunFam" id="1.10.10.10:FF:000001">
    <property type="entry name" value="LysR family transcriptional regulator"/>
    <property type="match status" value="1"/>
</dbReference>
<keyword evidence="8" id="KW-1185">Reference proteome</keyword>
<dbReference type="Pfam" id="PF03466">
    <property type="entry name" value="LysR_substrate"/>
    <property type="match status" value="1"/>
</dbReference>
<evidence type="ECO:0000313" key="8">
    <source>
        <dbReference type="Proteomes" id="UP000269692"/>
    </source>
</evidence>
<dbReference type="InterPro" id="IPR036390">
    <property type="entry name" value="WH_DNA-bd_sf"/>
</dbReference>
<dbReference type="RefSeq" id="WP_121622237.1">
    <property type="nucleotide sequence ID" value="NZ_JACIIW010000006.1"/>
</dbReference>
<accession>A0A3L7AIW5</accession>
<dbReference type="GO" id="GO:0003677">
    <property type="term" value="F:DNA binding"/>
    <property type="evidence" value="ECO:0007669"/>
    <property type="project" value="UniProtKB-KW"/>
</dbReference>
<comment type="similarity">
    <text evidence="1">Belongs to the LysR transcriptional regulatory family.</text>
</comment>
<keyword evidence="2" id="KW-0805">Transcription regulation</keyword>
<feature type="coiled-coil region" evidence="5">
    <location>
        <begin position="65"/>
        <end position="92"/>
    </location>
</feature>
<gene>
    <name evidence="7" type="ORF">D9R14_05115</name>
</gene>
<organism evidence="7 8">
    <name type="scientific">Xanthobacter tagetidis</name>
    <dbReference type="NCBI Taxonomy" id="60216"/>
    <lineage>
        <taxon>Bacteria</taxon>
        <taxon>Pseudomonadati</taxon>
        <taxon>Pseudomonadota</taxon>
        <taxon>Alphaproteobacteria</taxon>
        <taxon>Hyphomicrobiales</taxon>
        <taxon>Xanthobacteraceae</taxon>
        <taxon>Xanthobacter</taxon>
    </lineage>
</organism>
<evidence type="ECO:0000313" key="7">
    <source>
        <dbReference type="EMBL" id="RLP80443.1"/>
    </source>
</evidence>
<dbReference type="SUPFAM" id="SSF53850">
    <property type="entry name" value="Periplasmic binding protein-like II"/>
    <property type="match status" value="1"/>
</dbReference>